<dbReference type="OrthoDB" id="10555106at2759"/>
<evidence type="ECO:0000313" key="2">
    <source>
        <dbReference type="Proteomes" id="UP000605846"/>
    </source>
</evidence>
<protein>
    <submittedName>
        <fullName evidence="1">Uncharacterized protein</fullName>
    </submittedName>
</protein>
<dbReference type="Proteomes" id="UP000605846">
    <property type="component" value="Unassembled WGS sequence"/>
</dbReference>
<sequence length="527" mass="60615">MTARSITRIHRNTIHEACRVAQEKERIESRLKRLVALSNDAHQQAYVPSKNQKVATSILDHKIKCIEDEFGSKLYKLEEHEQTVADVFQQLLKDVSEAKSERHNFVKKVIDHAVRYATSKFRAASHTQLESVQYTVRALSLATVDKSENKTILDEIERFRHLAYETLECDKQDLLLPNNPFIQDITRRSHVLSQIIREKVDEAVSVDWEALIYAAMGLHLIGNLFTLYYKHPPSATTSPLTAAFVQEEVSRRIDSANIGELISDSPEMKTLKNSQQQLDEDVQRSLQQIDEFNPEEVWKPPKELLQLEQELESNEKLLQTISSYFSQPLEKHSELPKSESTLELESSLRNLTSGMSEYNYQLVDMKLQQYDQFDDINGELLPLKRKRKRPQLQFDSCEEWIESLENRLRETHAECDPATHPMLQKETYTSFNQSLQTIAETTETHEMFLSKLANPLSETGNISLTDLFLPVIPLPEERIATQVILSGPVYIATDTIARTSVLSKRVKIERRLNAVENSLARLEKKSA</sequence>
<gene>
    <name evidence="1" type="ORF">EC973_009354</name>
</gene>
<organism evidence="1 2">
    <name type="scientific">Apophysomyces ossiformis</name>
    <dbReference type="NCBI Taxonomy" id="679940"/>
    <lineage>
        <taxon>Eukaryota</taxon>
        <taxon>Fungi</taxon>
        <taxon>Fungi incertae sedis</taxon>
        <taxon>Mucoromycota</taxon>
        <taxon>Mucoromycotina</taxon>
        <taxon>Mucoromycetes</taxon>
        <taxon>Mucorales</taxon>
        <taxon>Mucorineae</taxon>
        <taxon>Mucoraceae</taxon>
        <taxon>Apophysomyces</taxon>
    </lineage>
</organism>
<comment type="caution">
    <text evidence="1">The sequence shown here is derived from an EMBL/GenBank/DDBJ whole genome shotgun (WGS) entry which is preliminary data.</text>
</comment>
<dbReference type="EMBL" id="JABAYA010000009">
    <property type="protein sequence ID" value="KAF7731590.1"/>
    <property type="molecule type" value="Genomic_DNA"/>
</dbReference>
<name>A0A8H7EVA6_9FUNG</name>
<evidence type="ECO:0000313" key="1">
    <source>
        <dbReference type="EMBL" id="KAF7731590.1"/>
    </source>
</evidence>
<keyword evidence="2" id="KW-1185">Reference proteome</keyword>
<proteinExistence type="predicted"/>
<dbReference type="AlphaFoldDB" id="A0A8H7EVA6"/>
<reference evidence="1" key="1">
    <citation type="submission" date="2020-01" db="EMBL/GenBank/DDBJ databases">
        <title>Genome Sequencing of Three Apophysomyces-Like Fungal Strains Confirms a Novel Fungal Genus in the Mucoromycota with divergent Burkholderia-like Endosymbiotic Bacteria.</title>
        <authorList>
            <person name="Stajich J.E."/>
            <person name="Macias A.M."/>
            <person name="Carter-House D."/>
            <person name="Lovett B."/>
            <person name="Kasson L.R."/>
            <person name="Berry K."/>
            <person name="Grigoriev I."/>
            <person name="Chang Y."/>
            <person name="Spatafora J."/>
            <person name="Kasson M.T."/>
        </authorList>
    </citation>
    <scope>NUCLEOTIDE SEQUENCE</scope>
    <source>
        <strain evidence="1">NRRL A-21654</strain>
    </source>
</reference>
<accession>A0A8H7EVA6</accession>